<protein>
    <recommendedName>
        <fullName evidence="3">Lipoprotein</fullName>
    </recommendedName>
</protein>
<dbReference type="EMBL" id="FNPE01000028">
    <property type="protein sequence ID" value="SDZ49364.1"/>
    <property type="molecule type" value="Genomic_DNA"/>
</dbReference>
<evidence type="ECO:0008006" key="3">
    <source>
        <dbReference type="Google" id="ProtNLM"/>
    </source>
</evidence>
<accession>A0A1H3TGK3</accession>
<reference evidence="1 2" key="1">
    <citation type="submission" date="2016-10" db="EMBL/GenBank/DDBJ databases">
        <authorList>
            <person name="de Groot N.N."/>
        </authorList>
    </citation>
    <scope>NUCLEOTIDE SEQUENCE [LARGE SCALE GENOMIC DNA]</scope>
    <source>
        <strain evidence="1 2">LMG 24775</strain>
    </source>
</reference>
<evidence type="ECO:0000313" key="1">
    <source>
        <dbReference type="EMBL" id="SDZ49364.1"/>
    </source>
</evidence>
<sequence length="141" mass="15013">MRGITVTTSLIAALVAGCVSAPQYDPYLHERQISIKIVSGYASFNRDYLYSGHSEEDLIASAKTAVSNGLKDPQSAQFRNVRLVAYQEGAVVCGEVNGKNSYGGFTGFKRFAATSEAALIDQTSSNQADARSLGIYEACSG</sequence>
<name>A0A1H3TGK3_9BURK</name>
<dbReference type="RefSeq" id="WP_143044675.1">
    <property type="nucleotide sequence ID" value="NZ_CP141274.1"/>
</dbReference>
<dbReference type="Proteomes" id="UP000183417">
    <property type="component" value="Unassembled WGS sequence"/>
</dbReference>
<proteinExistence type="predicted"/>
<organism evidence="1 2">
    <name type="scientific">Delftia lacustris</name>
    <dbReference type="NCBI Taxonomy" id="558537"/>
    <lineage>
        <taxon>Bacteria</taxon>
        <taxon>Pseudomonadati</taxon>
        <taxon>Pseudomonadota</taxon>
        <taxon>Betaproteobacteria</taxon>
        <taxon>Burkholderiales</taxon>
        <taxon>Comamonadaceae</taxon>
        <taxon>Delftia</taxon>
    </lineage>
</organism>
<dbReference type="GeneID" id="94693414"/>
<gene>
    <name evidence="1" type="ORF">SAMN05421547_12866</name>
</gene>
<evidence type="ECO:0000313" key="2">
    <source>
        <dbReference type="Proteomes" id="UP000183417"/>
    </source>
</evidence>
<dbReference type="PROSITE" id="PS51257">
    <property type="entry name" value="PROKAR_LIPOPROTEIN"/>
    <property type="match status" value="1"/>
</dbReference>
<dbReference type="AlphaFoldDB" id="A0A1H3TGK3"/>